<sequence>MIQIKPFLLAGISGLFSVFSLTAQSSPEEVHVLQKQILNEGLMTQVDQMARQVASGGFNAGDGYGEVWIRDYNTFIELAMEVMPDEAIRSNLNTFFHFQGKTGDIVDGFLDIKKAEIGKEGGYKYRLSETEPRFAAHKNTVETDQEASLIQAIYKYVKRSGNTAYLQTKIEGKTVLERMEWALEYLLNEKYNKQYGLLIGATTADWGDVQPEHPWGVEIDKDTHFSIDIYDNAMMVLALNNYLELESNTAKQQKWTQVRDELKKNIRTHLWDEKNRKFIPHIYLDGSPFPASFDENQIYYHGGTTIAILAGLLSKEEIKEANQKMLENMKAAHAQTIGLTMYPTYPAGSFKNVGMYPYGYQNGGDWTWFGGRMIQALIENGFIREAYTEILPMLRRIVSNQGFYEWYTPGGEPKGSGTFRGEAGVLFTAMNMLKEWAENQQVQSLDQAKGSMVLFTFGQSNSANHGQGLYQPAKTVYNYYDGKLYQAADPLIGATGEGGSVWTRLGDKLIEAGMTEKVTIVPIGVGGVRIGAWAKGGELHELLIRTVEQMKKDRIEPDYILWHQGETDNILNTPKADYIRMFETIREVFRSRGIKAPIVIAQASYHPNCLEEDNGNSAEIRAAQKALADQYPDIYLGPDTDQLNQLWQRADGIHFSTKGQDLHAAMWLESLKQVK</sequence>
<organism evidence="4 5">
    <name type="scientific">Parabacteroides faecalis</name>
    <dbReference type="NCBI Taxonomy" id="2924040"/>
    <lineage>
        <taxon>Bacteria</taxon>
        <taxon>Pseudomonadati</taxon>
        <taxon>Bacteroidota</taxon>
        <taxon>Bacteroidia</taxon>
        <taxon>Bacteroidales</taxon>
        <taxon>Tannerellaceae</taxon>
        <taxon>Parabacteroides</taxon>
    </lineage>
</organism>
<dbReference type="Pfam" id="PF03629">
    <property type="entry name" value="SASA"/>
    <property type="match status" value="1"/>
</dbReference>
<name>A0ABT0BYT6_9BACT</name>
<keyword evidence="5" id="KW-1185">Reference proteome</keyword>
<feature type="chain" id="PRO_5046860299" description="Sialate O-acetylesterase domain-containing protein" evidence="2">
    <location>
        <begin position="24"/>
        <end position="675"/>
    </location>
</feature>
<dbReference type="InterPro" id="IPR036514">
    <property type="entry name" value="SGNH_hydro_sf"/>
</dbReference>
<dbReference type="SUPFAM" id="SSF52266">
    <property type="entry name" value="SGNH hydrolase"/>
    <property type="match status" value="1"/>
</dbReference>
<protein>
    <recommendedName>
        <fullName evidence="3">Sialate O-acetylesterase domain-containing protein</fullName>
    </recommendedName>
</protein>
<gene>
    <name evidence="4" type="ORF">MUN53_04800</name>
</gene>
<dbReference type="Gene3D" id="1.50.10.10">
    <property type="match status" value="1"/>
</dbReference>
<dbReference type="InterPro" id="IPR008928">
    <property type="entry name" value="6-hairpin_glycosidase_sf"/>
</dbReference>
<evidence type="ECO:0000256" key="2">
    <source>
        <dbReference type="SAM" id="SignalP"/>
    </source>
</evidence>
<dbReference type="Proteomes" id="UP001165444">
    <property type="component" value="Unassembled WGS sequence"/>
</dbReference>
<comment type="caution">
    <text evidence="4">The sequence shown here is derived from an EMBL/GenBank/DDBJ whole genome shotgun (WGS) entry which is preliminary data.</text>
</comment>
<evidence type="ECO:0000259" key="3">
    <source>
        <dbReference type="Pfam" id="PF03629"/>
    </source>
</evidence>
<feature type="signal peptide" evidence="2">
    <location>
        <begin position="1"/>
        <end position="23"/>
    </location>
</feature>
<accession>A0ABT0BYT6</accession>
<keyword evidence="1" id="KW-0378">Hydrolase</keyword>
<dbReference type="Gene3D" id="3.40.50.1110">
    <property type="entry name" value="SGNH hydrolase"/>
    <property type="match status" value="1"/>
</dbReference>
<evidence type="ECO:0000256" key="1">
    <source>
        <dbReference type="ARBA" id="ARBA00022801"/>
    </source>
</evidence>
<proteinExistence type="predicted"/>
<feature type="domain" description="Sialate O-acetylesterase" evidence="3">
    <location>
        <begin position="458"/>
        <end position="666"/>
    </location>
</feature>
<dbReference type="EMBL" id="JAKZMM010000008">
    <property type="protein sequence ID" value="MCJ2379932.1"/>
    <property type="molecule type" value="Genomic_DNA"/>
</dbReference>
<reference evidence="4 5" key="1">
    <citation type="submission" date="2022-03" db="EMBL/GenBank/DDBJ databases">
        <title>Parabacteroides sp. nov. isolated from swine feces.</title>
        <authorList>
            <person name="Bak J.E."/>
        </authorList>
    </citation>
    <scope>NUCLEOTIDE SEQUENCE [LARGE SCALE GENOMIC DNA]</scope>
    <source>
        <strain evidence="4 5">AGMB00274</strain>
    </source>
</reference>
<dbReference type="InterPro" id="IPR005181">
    <property type="entry name" value="SASA"/>
</dbReference>
<evidence type="ECO:0000313" key="4">
    <source>
        <dbReference type="EMBL" id="MCJ2379932.1"/>
    </source>
</evidence>
<dbReference type="RefSeq" id="WP_243323620.1">
    <property type="nucleotide sequence ID" value="NZ_JAKZMM010000008.1"/>
</dbReference>
<dbReference type="SUPFAM" id="SSF48208">
    <property type="entry name" value="Six-hairpin glycosidases"/>
    <property type="match status" value="1"/>
</dbReference>
<keyword evidence="2" id="KW-0732">Signal</keyword>
<evidence type="ECO:0000313" key="5">
    <source>
        <dbReference type="Proteomes" id="UP001165444"/>
    </source>
</evidence>
<dbReference type="InterPro" id="IPR012341">
    <property type="entry name" value="6hp_glycosidase-like_sf"/>
</dbReference>